<gene>
    <name evidence="8" type="primary">tuaB</name>
    <name evidence="8" type="ORF">Dpo_5c02020</name>
</gene>
<evidence type="ECO:0000256" key="4">
    <source>
        <dbReference type="ARBA" id="ARBA00022692"/>
    </source>
</evidence>
<dbReference type="PANTHER" id="PTHR30250">
    <property type="entry name" value="PST FAMILY PREDICTED COLANIC ACID TRANSPORTER"/>
    <property type="match status" value="1"/>
</dbReference>
<feature type="transmembrane region" description="Helical" evidence="7">
    <location>
        <begin position="181"/>
        <end position="204"/>
    </location>
</feature>
<comment type="similarity">
    <text evidence="2">Belongs to the polysaccharide synthase family.</text>
</comment>
<feature type="transmembrane region" description="Helical" evidence="7">
    <location>
        <begin position="21"/>
        <end position="47"/>
    </location>
</feature>
<keyword evidence="9" id="KW-1185">Reference proteome</keyword>
<feature type="transmembrane region" description="Helical" evidence="7">
    <location>
        <begin position="426"/>
        <end position="450"/>
    </location>
</feature>
<feature type="transmembrane region" description="Helical" evidence="7">
    <location>
        <begin position="125"/>
        <end position="143"/>
    </location>
</feature>
<comment type="caution">
    <text evidence="8">The sequence shown here is derived from an EMBL/GenBank/DDBJ whole genome shotgun (WGS) entry which is preliminary data.</text>
</comment>
<dbReference type="CDD" id="cd13127">
    <property type="entry name" value="MATE_tuaB_like"/>
    <property type="match status" value="1"/>
</dbReference>
<sequence>MEKYAHIFDTRRLNTDLKKRSLRSGAVTLGSQALMFIIQLGSTMILARILSPQDYGINAMAMTITGFAGMFSSFGLSTATVQRSDITHEQVSTLFWINVLIGFLITLFTAVISPAAAWFYKTPELLWVMLTLSLIFVITGMGVQHQALLTRQMRFFSIVIINVISTLAGVVVAIITGYYGFGYWALVFNLLTFVSLNTIGYWYFCKWIPGLPRRHSGVGAMIRFGSSLVGSNVVNYFPRHLDNVLIGRSHGSDALGLYSKAYQLLMMPITNLRNPLTRVAIPSLSRLQDNPEQYRDYFLKCVSLLAFISMPLVTFMFVFSDQLISLLLGTQWIGASEIFKILALAAFIQPVASTSEMVLVSSGQGRLFLVLSVATAVVTCLSFAIGLPWGPKGVALAYALANYLLFFPIFYYTFKNTAITLGHMAGAVYKPVFSSLLMGGTCVVLVVPFMDDLNNLFWLPAGLFLSAAAYLVSFAVFPGGLDELRESWAYGKLVFERNK</sequence>
<dbReference type="AlphaFoldDB" id="S0G4J9"/>
<dbReference type="Pfam" id="PF13440">
    <property type="entry name" value="Polysacc_synt_3"/>
    <property type="match status" value="1"/>
</dbReference>
<keyword evidence="4 7" id="KW-0812">Transmembrane</keyword>
<evidence type="ECO:0000256" key="5">
    <source>
        <dbReference type="ARBA" id="ARBA00022989"/>
    </source>
</evidence>
<reference evidence="8 9" key="1">
    <citation type="journal article" date="2013" name="Genome Announc.">
        <title>Draft Genome Sequence of Desulfotignum phosphitoxidans DSM 13687 Strain FiPS-3.</title>
        <authorList>
            <person name="Poehlein A."/>
            <person name="Daniel R."/>
            <person name="Simeonova D.D."/>
        </authorList>
    </citation>
    <scope>NUCLEOTIDE SEQUENCE [LARGE SCALE GENOMIC DNA]</scope>
    <source>
        <strain evidence="8 9">DSM 13687</strain>
    </source>
</reference>
<feature type="transmembrane region" description="Helical" evidence="7">
    <location>
        <begin position="297"/>
        <end position="318"/>
    </location>
</feature>
<dbReference type="InterPro" id="IPR050833">
    <property type="entry name" value="Poly_Biosynth_Transport"/>
</dbReference>
<dbReference type="GO" id="GO:0005886">
    <property type="term" value="C:plasma membrane"/>
    <property type="evidence" value="ECO:0007669"/>
    <property type="project" value="UniProtKB-SubCell"/>
</dbReference>
<evidence type="ECO:0000256" key="1">
    <source>
        <dbReference type="ARBA" id="ARBA00004651"/>
    </source>
</evidence>
<dbReference type="EMBL" id="APJX01000005">
    <property type="protein sequence ID" value="EMS79277.1"/>
    <property type="molecule type" value="Genomic_DNA"/>
</dbReference>
<feature type="transmembrane region" description="Helical" evidence="7">
    <location>
        <begin position="456"/>
        <end position="477"/>
    </location>
</feature>
<feature type="transmembrane region" description="Helical" evidence="7">
    <location>
        <begin position="155"/>
        <end position="175"/>
    </location>
</feature>
<evidence type="ECO:0000256" key="6">
    <source>
        <dbReference type="ARBA" id="ARBA00023136"/>
    </source>
</evidence>
<evidence type="ECO:0000256" key="7">
    <source>
        <dbReference type="SAM" id="Phobius"/>
    </source>
</evidence>
<evidence type="ECO:0000313" key="9">
    <source>
        <dbReference type="Proteomes" id="UP000014216"/>
    </source>
</evidence>
<keyword evidence="3" id="KW-1003">Cell membrane</keyword>
<dbReference type="PATRIC" id="fig|1286635.3.peg.2673"/>
<dbReference type="RefSeq" id="WP_006966369.1">
    <property type="nucleotide sequence ID" value="NZ_APJX01000005.1"/>
</dbReference>
<evidence type="ECO:0000256" key="3">
    <source>
        <dbReference type="ARBA" id="ARBA00022475"/>
    </source>
</evidence>
<evidence type="ECO:0000313" key="8">
    <source>
        <dbReference type="EMBL" id="EMS79277.1"/>
    </source>
</evidence>
<evidence type="ECO:0000256" key="2">
    <source>
        <dbReference type="ARBA" id="ARBA00007430"/>
    </source>
</evidence>
<proteinExistence type="inferred from homology"/>
<name>S0G4J9_9BACT</name>
<organism evidence="8 9">
    <name type="scientific">Desulfotignum phosphitoxidans DSM 13687</name>
    <dbReference type="NCBI Taxonomy" id="1286635"/>
    <lineage>
        <taxon>Bacteria</taxon>
        <taxon>Pseudomonadati</taxon>
        <taxon>Thermodesulfobacteriota</taxon>
        <taxon>Desulfobacteria</taxon>
        <taxon>Desulfobacterales</taxon>
        <taxon>Desulfobacteraceae</taxon>
        <taxon>Desulfotignum</taxon>
    </lineage>
</organism>
<feature type="transmembrane region" description="Helical" evidence="7">
    <location>
        <begin position="93"/>
        <end position="119"/>
    </location>
</feature>
<feature type="transmembrane region" description="Helical" evidence="7">
    <location>
        <begin position="395"/>
        <end position="414"/>
    </location>
</feature>
<dbReference type="PANTHER" id="PTHR30250:SF10">
    <property type="entry name" value="LIPOPOLYSACCHARIDE BIOSYNTHESIS PROTEIN WZXC"/>
    <property type="match status" value="1"/>
</dbReference>
<dbReference type="OrthoDB" id="8538786at2"/>
<dbReference type="Proteomes" id="UP000014216">
    <property type="component" value="Unassembled WGS sequence"/>
</dbReference>
<accession>S0G4J9</accession>
<feature type="transmembrane region" description="Helical" evidence="7">
    <location>
        <begin position="59"/>
        <end position="81"/>
    </location>
</feature>
<protein>
    <submittedName>
        <fullName evidence="8">Teichuronic acid biosynthesis protein TuaB</fullName>
    </submittedName>
</protein>
<feature type="transmembrane region" description="Helical" evidence="7">
    <location>
        <begin position="367"/>
        <end position="389"/>
    </location>
</feature>
<keyword evidence="5 7" id="KW-1133">Transmembrane helix</keyword>
<comment type="subcellular location">
    <subcellularLocation>
        <location evidence="1">Cell membrane</location>
        <topology evidence="1">Multi-pass membrane protein</topology>
    </subcellularLocation>
</comment>
<keyword evidence="6 7" id="KW-0472">Membrane</keyword>